<dbReference type="SUPFAM" id="SSF81383">
    <property type="entry name" value="F-box domain"/>
    <property type="match status" value="1"/>
</dbReference>
<evidence type="ECO:0000313" key="3">
    <source>
        <dbReference type="Proteomes" id="UP000236161"/>
    </source>
</evidence>
<organism evidence="2 3">
    <name type="scientific">Apostasia shenzhenica</name>
    <dbReference type="NCBI Taxonomy" id="1088818"/>
    <lineage>
        <taxon>Eukaryota</taxon>
        <taxon>Viridiplantae</taxon>
        <taxon>Streptophyta</taxon>
        <taxon>Embryophyta</taxon>
        <taxon>Tracheophyta</taxon>
        <taxon>Spermatophyta</taxon>
        <taxon>Magnoliopsida</taxon>
        <taxon>Liliopsida</taxon>
        <taxon>Asparagales</taxon>
        <taxon>Orchidaceae</taxon>
        <taxon>Apostasioideae</taxon>
        <taxon>Apostasia</taxon>
    </lineage>
</organism>
<dbReference type="PANTHER" id="PTHR47722:SF1">
    <property type="entry name" value="F-BOX DOMAIN CONTAINING PROTEIN, EXPRESSED"/>
    <property type="match status" value="1"/>
</dbReference>
<accession>A0A2I0AWF7</accession>
<dbReference type="OrthoDB" id="192402at2759"/>
<evidence type="ECO:0000313" key="2">
    <source>
        <dbReference type="EMBL" id="PKA59875.1"/>
    </source>
</evidence>
<dbReference type="EMBL" id="KZ451943">
    <property type="protein sequence ID" value="PKA59875.1"/>
    <property type="molecule type" value="Genomic_DNA"/>
</dbReference>
<dbReference type="InterPro" id="IPR044207">
    <property type="entry name" value="At5g39250-like"/>
</dbReference>
<sequence>METEISRRPVANPQIYCNVNDLGLKLTSARDSGFLLPLCSSISVSSSPLLPADARSPSIYRCRPPQCISTGRFRYEKFPRDGVSTGNCKFFKIFSDWSYGEVLKAVFPLLKGEDLASCMLVSRQWREIARDEYFWKCFCAKRWPSICERPPPNLSYRLLYQTFSKPQTPQPLLPPKLSFEVLEFYIDLWAEQTLIFSAAISGLNLRSGVKNRPQGIPEVLKAHLDGPDYKMTVEVEPSFTVPLGQNVTVSVLVSRCDTNKIACILNRALFDYIDRNSFRALAYDYLNFSPAHPFISGIRAWVSLLFLEVNNDNIIDIFGIEIDFCDAASSENEVLWLLDMLDWK</sequence>
<evidence type="ECO:0000259" key="1">
    <source>
        <dbReference type="Pfam" id="PF12937"/>
    </source>
</evidence>
<dbReference type="STRING" id="1088818.A0A2I0AWF7"/>
<dbReference type="PANTHER" id="PTHR47722">
    <property type="entry name" value="EXPRESSED PROTEIN"/>
    <property type="match status" value="1"/>
</dbReference>
<name>A0A2I0AWF7_9ASPA</name>
<dbReference type="AlphaFoldDB" id="A0A2I0AWF7"/>
<feature type="domain" description="F-box" evidence="1">
    <location>
        <begin position="101"/>
        <end position="139"/>
    </location>
</feature>
<gene>
    <name evidence="2" type="ORF">AXF42_Ash015933</name>
</gene>
<dbReference type="InterPro" id="IPR036047">
    <property type="entry name" value="F-box-like_dom_sf"/>
</dbReference>
<dbReference type="Pfam" id="PF12937">
    <property type="entry name" value="F-box-like"/>
    <property type="match status" value="1"/>
</dbReference>
<dbReference type="Proteomes" id="UP000236161">
    <property type="component" value="Unassembled WGS sequence"/>
</dbReference>
<protein>
    <submittedName>
        <fullName evidence="2">F-box protein</fullName>
    </submittedName>
</protein>
<proteinExistence type="predicted"/>
<dbReference type="Gene3D" id="1.20.1280.50">
    <property type="match status" value="1"/>
</dbReference>
<dbReference type="InterPro" id="IPR001810">
    <property type="entry name" value="F-box_dom"/>
</dbReference>
<reference evidence="2 3" key="1">
    <citation type="journal article" date="2017" name="Nature">
        <title>The Apostasia genome and the evolution of orchids.</title>
        <authorList>
            <person name="Zhang G.Q."/>
            <person name="Liu K.W."/>
            <person name="Li Z."/>
            <person name="Lohaus R."/>
            <person name="Hsiao Y.Y."/>
            <person name="Niu S.C."/>
            <person name="Wang J.Y."/>
            <person name="Lin Y.C."/>
            <person name="Xu Q."/>
            <person name="Chen L.J."/>
            <person name="Yoshida K."/>
            <person name="Fujiwara S."/>
            <person name="Wang Z.W."/>
            <person name="Zhang Y.Q."/>
            <person name="Mitsuda N."/>
            <person name="Wang M."/>
            <person name="Liu G.H."/>
            <person name="Pecoraro L."/>
            <person name="Huang H.X."/>
            <person name="Xiao X.J."/>
            <person name="Lin M."/>
            <person name="Wu X.Y."/>
            <person name="Wu W.L."/>
            <person name="Chen Y.Y."/>
            <person name="Chang S.B."/>
            <person name="Sakamoto S."/>
            <person name="Ohme-Takagi M."/>
            <person name="Yagi M."/>
            <person name="Zeng S.J."/>
            <person name="Shen C.Y."/>
            <person name="Yeh C.M."/>
            <person name="Luo Y.B."/>
            <person name="Tsai W.C."/>
            <person name="Van de Peer Y."/>
            <person name="Liu Z.J."/>
        </authorList>
    </citation>
    <scope>NUCLEOTIDE SEQUENCE [LARGE SCALE GENOMIC DNA]</scope>
    <source>
        <strain evidence="3">cv. Shenzhen</strain>
        <tissue evidence="2">Stem</tissue>
    </source>
</reference>
<keyword evidence="3" id="KW-1185">Reference proteome</keyword>